<name>A0A2I9CT91_9DEIO</name>
<sequence>MRVGIIGSGMVGQTLAADLVRLGHAVVTGTRGPGKLEAFVAEHSGVRAASNAEAAAFGEMVLLATNWEGTREALDLAGPGNLNGKVVVDITNPLDFSTGRPALALSWNTSAGEQVQGWIPGARVVKALNTVTADAMLKPREFTGGEPDMFIAGNDAAAKGEVTQLLESVGWGVVDLGDITMSRLIEPLALIWITHGFNLGWTKRNHAFKLLNR</sequence>
<evidence type="ECO:0000313" key="4">
    <source>
        <dbReference type="Proteomes" id="UP000236569"/>
    </source>
</evidence>
<keyword evidence="4" id="KW-1185">Reference proteome</keyword>
<dbReference type="InterPro" id="IPR051267">
    <property type="entry name" value="STEAP_metalloreductase"/>
</dbReference>
<dbReference type="PANTHER" id="PTHR14239:SF10">
    <property type="entry name" value="REDUCTASE"/>
    <property type="match status" value="1"/>
</dbReference>
<gene>
    <name evidence="3" type="ORF">DAERI_030128</name>
</gene>
<dbReference type="Gene3D" id="3.40.50.720">
    <property type="entry name" value="NAD(P)-binding Rossmann-like Domain"/>
    <property type="match status" value="1"/>
</dbReference>
<organism evidence="3 4">
    <name type="scientific">Deinococcus aerius</name>
    <dbReference type="NCBI Taxonomy" id="200253"/>
    <lineage>
        <taxon>Bacteria</taxon>
        <taxon>Thermotogati</taxon>
        <taxon>Deinococcota</taxon>
        <taxon>Deinococci</taxon>
        <taxon>Deinococcales</taxon>
        <taxon>Deinococcaceae</taxon>
        <taxon>Deinococcus</taxon>
    </lineage>
</organism>
<dbReference type="InterPro" id="IPR028939">
    <property type="entry name" value="P5C_Rdtase_cat_N"/>
</dbReference>
<dbReference type="Pfam" id="PF03807">
    <property type="entry name" value="F420_oxidored"/>
    <property type="match status" value="1"/>
</dbReference>
<protein>
    <submittedName>
        <fullName evidence="3">NADP oxidoreductase coenzyme F420-dependent</fullName>
    </submittedName>
</protein>
<dbReference type="RefSeq" id="WP_103128421.1">
    <property type="nucleotide sequence ID" value="NZ_BFAG01000003.1"/>
</dbReference>
<accession>A0A2I9CT91</accession>
<evidence type="ECO:0000256" key="1">
    <source>
        <dbReference type="ARBA" id="ARBA00023002"/>
    </source>
</evidence>
<dbReference type="InterPro" id="IPR036291">
    <property type="entry name" value="NAD(P)-bd_dom_sf"/>
</dbReference>
<dbReference type="AlphaFoldDB" id="A0A2I9CT91"/>
<dbReference type="Proteomes" id="UP000236569">
    <property type="component" value="Unassembled WGS sequence"/>
</dbReference>
<evidence type="ECO:0000259" key="2">
    <source>
        <dbReference type="Pfam" id="PF03807"/>
    </source>
</evidence>
<dbReference type="PANTHER" id="PTHR14239">
    <property type="entry name" value="DUDULIN-RELATED"/>
    <property type="match status" value="1"/>
</dbReference>
<comment type="caution">
    <text evidence="3">The sequence shown here is derived from an EMBL/GenBank/DDBJ whole genome shotgun (WGS) entry which is preliminary data.</text>
</comment>
<keyword evidence="1" id="KW-0560">Oxidoreductase</keyword>
<dbReference type="EMBL" id="BFAG01000003">
    <property type="protein sequence ID" value="GBF04962.1"/>
    <property type="molecule type" value="Genomic_DNA"/>
</dbReference>
<feature type="domain" description="Pyrroline-5-carboxylate reductase catalytic N-terminal" evidence="2">
    <location>
        <begin position="2"/>
        <end position="93"/>
    </location>
</feature>
<dbReference type="GO" id="GO:0016491">
    <property type="term" value="F:oxidoreductase activity"/>
    <property type="evidence" value="ECO:0007669"/>
    <property type="project" value="UniProtKB-KW"/>
</dbReference>
<reference evidence="4" key="1">
    <citation type="submission" date="2018-01" db="EMBL/GenBank/DDBJ databases">
        <title>Draft Genome Sequence of the Radioresistant Bacterium Deinococcus aerius TR0125, Isolated from the Higher Atmosphere above Japan.</title>
        <authorList>
            <person name="Satoh K."/>
            <person name="Arai H."/>
            <person name="Sanzen T."/>
            <person name="Kawaguchi Y."/>
            <person name="Hayashi H."/>
            <person name="Yokobori S."/>
            <person name="Yamagishi A."/>
            <person name="Oono Y."/>
            <person name="Narumi I."/>
        </authorList>
    </citation>
    <scope>NUCLEOTIDE SEQUENCE [LARGE SCALE GENOMIC DNA]</scope>
    <source>
        <strain evidence="4">TR0125</strain>
    </source>
</reference>
<dbReference type="SUPFAM" id="SSF51735">
    <property type="entry name" value="NAD(P)-binding Rossmann-fold domains"/>
    <property type="match status" value="1"/>
</dbReference>
<proteinExistence type="predicted"/>
<dbReference type="OrthoDB" id="9786864at2"/>
<evidence type="ECO:0000313" key="3">
    <source>
        <dbReference type="EMBL" id="GBF04962.1"/>
    </source>
</evidence>